<keyword evidence="2" id="KW-0732">Signal</keyword>
<keyword evidence="4" id="KW-1185">Reference proteome</keyword>
<dbReference type="EMBL" id="JROI01000016">
    <property type="protein sequence ID" value="KGI76647.1"/>
    <property type="molecule type" value="Genomic_DNA"/>
</dbReference>
<feature type="compositionally biased region" description="Low complexity" evidence="1">
    <location>
        <begin position="104"/>
        <end position="114"/>
    </location>
</feature>
<evidence type="ECO:0000313" key="4">
    <source>
        <dbReference type="Proteomes" id="UP000029708"/>
    </source>
</evidence>
<sequence length="157" mass="15985">MRASMAASLLFALASPIHAGDAHKAVKAQHGEMVLLRDVPARHATRSQPPGMALIVDPRPNRELAGALGTGGELDDSQIASLSASPAAAAGQTTGARMTQLLSVSTRNSTSSSRVSHDNAPPGTNPMSTVGSATRGIGSQVQHALSALPLPTQPGQR</sequence>
<feature type="signal peptide" evidence="2">
    <location>
        <begin position="1"/>
        <end position="19"/>
    </location>
</feature>
<evidence type="ECO:0000256" key="1">
    <source>
        <dbReference type="SAM" id="MobiDB-lite"/>
    </source>
</evidence>
<protein>
    <submittedName>
        <fullName evidence="3">Uncharacterized protein</fullName>
    </submittedName>
</protein>
<dbReference type="Proteomes" id="UP000029708">
    <property type="component" value="Unassembled WGS sequence"/>
</dbReference>
<feature type="region of interest" description="Disordered" evidence="1">
    <location>
        <begin position="104"/>
        <end position="157"/>
    </location>
</feature>
<name>A0A099CSQ1_9GAMM</name>
<proteinExistence type="predicted"/>
<feature type="chain" id="PRO_5001952875" evidence="2">
    <location>
        <begin position="20"/>
        <end position="157"/>
    </location>
</feature>
<reference evidence="3 4" key="1">
    <citation type="submission" date="2014-09" db="EMBL/GenBank/DDBJ databases">
        <title>Xanthomonadaceae 3.5X direct submission.</title>
        <authorList>
            <person name="Fang T."/>
            <person name="Wang H."/>
        </authorList>
    </citation>
    <scope>NUCLEOTIDE SEQUENCE [LARGE SCALE GENOMIC DNA]</scope>
    <source>
        <strain evidence="3 4">3.5X</strain>
    </source>
</reference>
<dbReference type="HOGENOM" id="CLU_1524230_0_0_6"/>
<accession>A0A099CSQ1</accession>
<gene>
    <name evidence="3" type="ORF">LF63_0113785</name>
</gene>
<evidence type="ECO:0000256" key="2">
    <source>
        <dbReference type="SAM" id="SignalP"/>
    </source>
</evidence>
<feature type="compositionally biased region" description="Polar residues" evidence="1">
    <location>
        <begin position="125"/>
        <end position="143"/>
    </location>
</feature>
<evidence type="ECO:0000313" key="3">
    <source>
        <dbReference type="EMBL" id="KGI76647.1"/>
    </source>
</evidence>
<organism evidence="3 4">
    <name type="scientific">Oleiagrimonas soli</name>
    <dbReference type="NCBI Taxonomy" id="1543381"/>
    <lineage>
        <taxon>Bacteria</taxon>
        <taxon>Pseudomonadati</taxon>
        <taxon>Pseudomonadota</taxon>
        <taxon>Gammaproteobacteria</taxon>
        <taxon>Lysobacterales</taxon>
        <taxon>Rhodanobacteraceae</taxon>
        <taxon>Oleiagrimonas</taxon>
    </lineage>
</organism>
<comment type="caution">
    <text evidence="3">The sequence shown here is derived from an EMBL/GenBank/DDBJ whole genome shotgun (WGS) entry which is preliminary data.</text>
</comment>
<dbReference type="AlphaFoldDB" id="A0A099CSQ1"/>